<proteinExistence type="predicted"/>
<dbReference type="SUPFAM" id="SSF51445">
    <property type="entry name" value="(Trans)glycosidases"/>
    <property type="match status" value="1"/>
</dbReference>
<feature type="signal peptide" evidence="1">
    <location>
        <begin position="1"/>
        <end position="27"/>
    </location>
</feature>
<dbReference type="RefSeq" id="WP_054521485.1">
    <property type="nucleotide sequence ID" value="NZ_LGKO01000004.1"/>
</dbReference>
<dbReference type="Gene3D" id="3.20.20.80">
    <property type="entry name" value="Glycosidases"/>
    <property type="match status" value="1"/>
</dbReference>
<dbReference type="Proteomes" id="UP000050544">
    <property type="component" value="Unassembled WGS sequence"/>
</dbReference>
<dbReference type="InterPro" id="IPR002044">
    <property type="entry name" value="CBM20"/>
</dbReference>
<gene>
    <name evidence="3" type="ORF">SE15_07425</name>
</gene>
<accession>A0A0P6XIT2</accession>
<dbReference type="InterPro" id="IPR013784">
    <property type="entry name" value="Carb-bd-like_fold"/>
</dbReference>
<dbReference type="Pfam" id="PF22612">
    <property type="entry name" value="GH113"/>
    <property type="match status" value="1"/>
</dbReference>
<feature type="chain" id="PRO_5006133080" description="CBM20 domain-containing protein" evidence="1">
    <location>
        <begin position="28"/>
        <end position="807"/>
    </location>
</feature>
<evidence type="ECO:0000313" key="3">
    <source>
        <dbReference type="EMBL" id="KPL83104.1"/>
    </source>
</evidence>
<dbReference type="GO" id="GO:2001070">
    <property type="term" value="F:starch binding"/>
    <property type="evidence" value="ECO:0007669"/>
    <property type="project" value="InterPro"/>
</dbReference>
<dbReference type="OrthoDB" id="139449at2"/>
<evidence type="ECO:0000256" key="1">
    <source>
        <dbReference type="SAM" id="SignalP"/>
    </source>
</evidence>
<dbReference type="InterPro" id="IPR055151">
    <property type="entry name" value="GH113"/>
</dbReference>
<dbReference type="Gene3D" id="2.60.40.1120">
    <property type="entry name" value="Carboxypeptidase-like, regulatory domain"/>
    <property type="match status" value="1"/>
</dbReference>
<keyword evidence="4" id="KW-1185">Reference proteome</keyword>
<organism evidence="3 4">
    <name type="scientific">Thermanaerothrix daxensis</name>
    <dbReference type="NCBI Taxonomy" id="869279"/>
    <lineage>
        <taxon>Bacteria</taxon>
        <taxon>Bacillati</taxon>
        <taxon>Chloroflexota</taxon>
        <taxon>Anaerolineae</taxon>
        <taxon>Anaerolineales</taxon>
        <taxon>Anaerolineaceae</taxon>
        <taxon>Thermanaerothrix</taxon>
    </lineage>
</organism>
<dbReference type="EMBL" id="LGKO01000004">
    <property type="protein sequence ID" value="KPL83104.1"/>
    <property type="molecule type" value="Genomic_DNA"/>
</dbReference>
<dbReference type="STRING" id="869279.SE15_07425"/>
<feature type="domain" description="CBM20" evidence="2">
    <location>
        <begin position="238"/>
        <end position="356"/>
    </location>
</feature>
<dbReference type="PROSITE" id="PS51166">
    <property type="entry name" value="CBM20"/>
    <property type="match status" value="1"/>
</dbReference>
<name>A0A0P6XIT2_9CHLR</name>
<dbReference type="PROSITE" id="PS51257">
    <property type="entry name" value="PROKAR_LIPOPROTEIN"/>
    <property type="match status" value="1"/>
</dbReference>
<dbReference type="SUPFAM" id="SSF49452">
    <property type="entry name" value="Starch-binding domain-like"/>
    <property type="match status" value="1"/>
</dbReference>
<sequence length="807" mass="88431">MTLRSLLKHPRLTLHFVLSLLASISLSGCQALTIFQPTPAPSTSTPASVPLVPLTFQVTVPSATSSGDVILEVVDEVTGIALNSQRYKMQPAGEQRYTLELGFPVGSVVRYRYLRQEIIPQVERNPYGQPVRYRLAVARAPAIIEDHVVAWQGSGPVIESGRLVGQVFDATTRAPVADALVCMAGIQTFTTSDGSFTLENLPPGKHNLVILPTEGSYHVFQQEAVIAPNALTPAQIALQPARLVNLTFVVQPPTEHIRGLPLRIVGNLRSLGNTFADLEGGLSVLPSRAPLLSLLDDGRYTFTLSLPEGTDLRYKYTLGDGFWNAEHALDGSFKVRQLIVPDHDTTINDQIETWAMDDSERNPLTLYIKAPPETPADERISIQFRLYTWTPAIPMWPLGNQQWLYVFYSPQHALGEVSYRVCRNEQCGLADDLATAGSTASGLPLISSEGSNTITHQVEKWNNLTPWSFTPPSIESATPRSSFVAAVEVAPHLSPLALPHLPATFMSIRELNANWIILSPTWSLTSTTPPRLEYVPTNGISSADLNALVSNAQQQGLSVALYPRTNPFALTQALSDNPNSIETWFSEYRRFILHVADKAAQSRAQALILGGPETEPLLSIHEADWRDLITAIRQKFTGQLIWTITEHQLETPPAWLDQVDGVYVLLSSLPNDGFPDESQLNEAMGNYLDASLSSLSQQLGKPLWVGIDYPSAQPIQDGCVVHQEGCLSSEHLIWNGSLPSLSPDLDRQARIYQAIAVAINARPWISGFTTRGYHPAVNLTDASPSVRGKPAAAVLSAWFRAWKNASP</sequence>
<evidence type="ECO:0000259" key="2">
    <source>
        <dbReference type="PROSITE" id="PS51166"/>
    </source>
</evidence>
<keyword evidence="1" id="KW-0732">Signal</keyword>
<evidence type="ECO:0000313" key="4">
    <source>
        <dbReference type="Proteomes" id="UP000050544"/>
    </source>
</evidence>
<protein>
    <recommendedName>
        <fullName evidence="2">CBM20 domain-containing protein</fullName>
    </recommendedName>
</protein>
<dbReference type="AlphaFoldDB" id="A0A0P6XIT2"/>
<dbReference type="InterPro" id="IPR017853">
    <property type="entry name" value="GH"/>
</dbReference>
<reference evidence="3 4" key="1">
    <citation type="submission" date="2015-07" db="EMBL/GenBank/DDBJ databases">
        <title>Whole genome sequence of Thermanaerothrix daxensis DSM 23592.</title>
        <authorList>
            <person name="Hemp J."/>
            <person name="Ward L.M."/>
            <person name="Pace L.A."/>
            <person name="Fischer W.W."/>
        </authorList>
    </citation>
    <scope>NUCLEOTIDE SEQUENCE [LARGE SCALE GENOMIC DNA]</scope>
    <source>
        <strain evidence="3 4">GNS-1</strain>
    </source>
</reference>
<dbReference type="CDD" id="cd19608">
    <property type="entry name" value="GH113_mannanase-like"/>
    <property type="match status" value="1"/>
</dbReference>
<comment type="caution">
    <text evidence="3">The sequence shown here is derived from an EMBL/GenBank/DDBJ whole genome shotgun (WGS) entry which is preliminary data.</text>
</comment>